<evidence type="ECO:0000313" key="12">
    <source>
        <dbReference type="Proteomes" id="UP001165341"/>
    </source>
</evidence>
<feature type="transmembrane region" description="Helical" evidence="9">
    <location>
        <begin position="112"/>
        <end position="133"/>
    </location>
</feature>
<dbReference type="GO" id="GO:0016020">
    <property type="term" value="C:membrane"/>
    <property type="evidence" value="ECO:0007669"/>
    <property type="project" value="InterPro"/>
</dbReference>
<dbReference type="SUPFAM" id="SSF55874">
    <property type="entry name" value="ATPase domain of HSP90 chaperone/DNA topoisomerase II/histidine kinase"/>
    <property type="match status" value="1"/>
</dbReference>
<keyword evidence="12" id="KW-1185">Reference proteome</keyword>
<dbReference type="GO" id="GO:0000155">
    <property type="term" value="F:phosphorelay sensor kinase activity"/>
    <property type="evidence" value="ECO:0007669"/>
    <property type="project" value="InterPro"/>
</dbReference>
<keyword evidence="8" id="KW-0902">Two-component regulatory system</keyword>
<feature type="domain" description="Signal transduction histidine kinase subgroup 3 dimerisation and phosphoacceptor" evidence="10">
    <location>
        <begin position="157"/>
        <end position="220"/>
    </location>
</feature>
<dbReference type="Proteomes" id="UP001165341">
    <property type="component" value="Unassembled WGS sequence"/>
</dbReference>
<keyword evidence="7" id="KW-0067">ATP-binding</keyword>
<evidence type="ECO:0000256" key="3">
    <source>
        <dbReference type="ARBA" id="ARBA00022553"/>
    </source>
</evidence>
<dbReference type="InterPro" id="IPR036890">
    <property type="entry name" value="HATPase_C_sf"/>
</dbReference>
<name>A0AA41UHZ8_9MICO</name>
<keyword evidence="9" id="KW-0472">Membrane</keyword>
<evidence type="ECO:0000256" key="8">
    <source>
        <dbReference type="ARBA" id="ARBA00023012"/>
    </source>
</evidence>
<keyword evidence="4" id="KW-0808">Transferase</keyword>
<dbReference type="PANTHER" id="PTHR24421">
    <property type="entry name" value="NITRATE/NITRITE SENSOR PROTEIN NARX-RELATED"/>
    <property type="match status" value="1"/>
</dbReference>
<comment type="caution">
    <text evidence="11">The sequence shown here is derived from an EMBL/GenBank/DDBJ whole genome shotgun (WGS) entry which is preliminary data.</text>
</comment>
<reference evidence="11" key="1">
    <citation type="submission" date="2022-03" db="EMBL/GenBank/DDBJ databases">
        <title>Cryobacterium sp. nov. strain ZS14-85, isolated from Antarctic soil.</title>
        <authorList>
            <person name="Li J."/>
            <person name="Niu G."/>
        </authorList>
    </citation>
    <scope>NUCLEOTIDE SEQUENCE</scope>
    <source>
        <strain evidence="11">ZS14-85</strain>
    </source>
</reference>
<evidence type="ECO:0000256" key="9">
    <source>
        <dbReference type="SAM" id="Phobius"/>
    </source>
</evidence>
<dbReference type="Gene3D" id="1.20.5.1930">
    <property type="match status" value="1"/>
</dbReference>
<dbReference type="Gene3D" id="3.30.565.10">
    <property type="entry name" value="Histidine kinase-like ATPase, C-terminal domain"/>
    <property type="match status" value="1"/>
</dbReference>
<dbReference type="PANTHER" id="PTHR24421:SF10">
    <property type="entry name" value="NITRATE_NITRITE SENSOR PROTEIN NARQ"/>
    <property type="match status" value="1"/>
</dbReference>
<dbReference type="EMBL" id="JALGAR010000004">
    <property type="protein sequence ID" value="MCI4658974.1"/>
    <property type="molecule type" value="Genomic_DNA"/>
</dbReference>
<proteinExistence type="predicted"/>
<evidence type="ECO:0000256" key="2">
    <source>
        <dbReference type="ARBA" id="ARBA00012438"/>
    </source>
</evidence>
<dbReference type="AlphaFoldDB" id="A0AA41UHZ8"/>
<dbReference type="InterPro" id="IPR050482">
    <property type="entry name" value="Sensor_HK_TwoCompSys"/>
</dbReference>
<organism evidence="11 12">
    <name type="scientific">Cryobacterium zhongshanensis</name>
    <dbReference type="NCBI Taxonomy" id="2928153"/>
    <lineage>
        <taxon>Bacteria</taxon>
        <taxon>Bacillati</taxon>
        <taxon>Actinomycetota</taxon>
        <taxon>Actinomycetes</taxon>
        <taxon>Micrococcales</taxon>
        <taxon>Microbacteriaceae</taxon>
        <taxon>Cryobacterium</taxon>
    </lineage>
</organism>
<dbReference type="GO" id="GO:0005524">
    <property type="term" value="F:ATP binding"/>
    <property type="evidence" value="ECO:0007669"/>
    <property type="project" value="UniProtKB-KW"/>
</dbReference>
<accession>A0AA41UHZ8</accession>
<keyword evidence="3" id="KW-0597">Phosphoprotein</keyword>
<comment type="catalytic activity">
    <reaction evidence="1">
        <text>ATP + protein L-histidine = ADP + protein N-phospho-L-histidine.</text>
        <dbReference type="EC" id="2.7.13.3"/>
    </reaction>
</comment>
<evidence type="ECO:0000259" key="10">
    <source>
        <dbReference type="Pfam" id="PF07730"/>
    </source>
</evidence>
<evidence type="ECO:0000313" key="11">
    <source>
        <dbReference type="EMBL" id="MCI4658974.1"/>
    </source>
</evidence>
<evidence type="ECO:0000256" key="6">
    <source>
        <dbReference type="ARBA" id="ARBA00022777"/>
    </source>
</evidence>
<keyword evidence="9" id="KW-1133">Transmembrane helix</keyword>
<keyword evidence="5" id="KW-0547">Nucleotide-binding</keyword>
<evidence type="ECO:0000256" key="1">
    <source>
        <dbReference type="ARBA" id="ARBA00000085"/>
    </source>
</evidence>
<dbReference type="InterPro" id="IPR011712">
    <property type="entry name" value="Sig_transdc_His_kin_sub3_dim/P"/>
</dbReference>
<keyword evidence="9" id="KW-0812">Transmembrane</keyword>
<gene>
    <name evidence="11" type="ORF">MQH31_14275</name>
</gene>
<evidence type="ECO:0000256" key="7">
    <source>
        <dbReference type="ARBA" id="ARBA00022840"/>
    </source>
</evidence>
<dbReference type="EC" id="2.7.13.3" evidence="2"/>
<protein>
    <recommendedName>
        <fullName evidence="2">histidine kinase</fullName>
        <ecNumber evidence="2">2.7.13.3</ecNumber>
    </recommendedName>
</protein>
<sequence>MIVTVAILVCITVGFIVAAREFTQSDLLAIVLYAGLAAFAWNPNAAAFAVMSVCAVGVIFLGSGGDLLELALAAALVSATCVPRVLFAYAALLTVLTVHISVTGSALAEGGLYGVVGIAVIALLAGLTFRIVAARESILIADRGRVMTELGLLAREEQEKIADELHDGIAHDLTLVLFHARALPLQPDEPARNVSLTTIEEYAERALANIQSLLTLIRDGETSRHGDETTRYQGRLVDVISSLATLLRNAGIPTIVALPVTSCPLSPAGERMLTEIAIEAVTNIIKHAPTSGSARIDITDRSDVVELIVTNAAPSGAASRTWSGGGRGMVRSRQRLEQLSGRLESGPTPNGWLLKATVPVVLNTTHPSR</sequence>
<evidence type="ECO:0000256" key="5">
    <source>
        <dbReference type="ARBA" id="ARBA00022741"/>
    </source>
</evidence>
<dbReference type="Pfam" id="PF07730">
    <property type="entry name" value="HisKA_3"/>
    <property type="match status" value="1"/>
</dbReference>
<dbReference type="GO" id="GO:0046983">
    <property type="term" value="F:protein dimerization activity"/>
    <property type="evidence" value="ECO:0007669"/>
    <property type="project" value="InterPro"/>
</dbReference>
<keyword evidence="6 11" id="KW-0418">Kinase</keyword>
<evidence type="ECO:0000256" key="4">
    <source>
        <dbReference type="ARBA" id="ARBA00022679"/>
    </source>
</evidence>
<dbReference type="RefSeq" id="WP_243012613.1">
    <property type="nucleotide sequence ID" value="NZ_JALGAR010000004.1"/>
</dbReference>